<proteinExistence type="predicted"/>
<sequence length="155" mass="16499">MPYLIFRGENQETIEVSELNPLPVKFLDSGNSGSSGDMLKSVYDVNDNGKIDLAEVAETVPWAGITGKPTTFTPATHTHSIADVTNLQSTLNSKAAAVHTHSITDVNGLQTALEGKLTASKMVSQTDSTAEDIAGLVLDFNALLQKLRNAGLMNQ</sequence>
<dbReference type="RefSeq" id="WP_345595154.1">
    <property type="nucleotide sequence ID" value="NZ_BAABJG010000055.1"/>
</dbReference>
<gene>
    <name evidence="1" type="ORF">ACFQ4B_05120</name>
</gene>
<dbReference type="Gene3D" id="6.10.140.1630">
    <property type="match status" value="1"/>
</dbReference>
<dbReference type="Proteomes" id="UP001597180">
    <property type="component" value="Unassembled WGS sequence"/>
</dbReference>
<dbReference type="EMBL" id="JBHTLU010000012">
    <property type="protein sequence ID" value="MFD1219488.1"/>
    <property type="molecule type" value="Genomic_DNA"/>
</dbReference>
<evidence type="ECO:0008006" key="3">
    <source>
        <dbReference type="Google" id="ProtNLM"/>
    </source>
</evidence>
<reference evidence="2" key="1">
    <citation type="journal article" date="2019" name="Int. J. Syst. Evol. Microbiol.">
        <title>The Global Catalogue of Microorganisms (GCM) 10K type strain sequencing project: providing services to taxonomists for standard genome sequencing and annotation.</title>
        <authorList>
            <consortium name="The Broad Institute Genomics Platform"/>
            <consortium name="The Broad Institute Genome Sequencing Center for Infectious Disease"/>
            <person name="Wu L."/>
            <person name="Ma J."/>
        </authorList>
    </citation>
    <scope>NUCLEOTIDE SEQUENCE [LARGE SCALE GENOMIC DNA]</scope>
    <source>
        <strain evidence="2">CCUG 53270</strain>
    </source>
</reference>
<evidence type="ECO:0000313" key="1">
    <source>
        <dbReference type="EMBL" id="MFD1219488.1"/>
    </source>
</evidence>
<dbReference type="Pfam" id="PF12789">
    <property type="entry name" value="PTR"/>
    <property type="match status" value="1"/>
</dbReference>
<accession>A0ABW3UEX6</accession>
<dbReference type="PROSITE" id="PS00018">
    <property type="entry name" value="EF_HAND_1"/>
    <property type="match status" value="1"/>
</dbReference>
<evidence type="ECO:0000313" key="2">
    <source>
        <dbReference type="Proteomes" id="UP001597180"/>
    </source>
</evidence>
<name>A0ABW3UEX6_9BACL</name>
<dbReference type="InterPro" id="IPR018247">
    <property type="entry name" value="EF_Hand_1_Ca_BS"/>
</dbReference>
<comment type="caution">
    <text evidence="1">The sequence shown here is derived from an EMBL/GenBank/DDBJ whole genome shotgun (WGS) entry which is preliminary data.</text>
</comment>
<organism evidence="1 2">
    <name type="scientific">Paenibacillus vulneris</name>
    <dbReference type="NCBI Taxonomy" id="1133364"/>
    <lineage>
        <taxon>Bacteria</taxon>
        <taxon>Bacillati</taxon>
        <taxon>Bacillota</taxon>
        <taxon>Bacilli</taxon>
        <taxon>Bacillales</taxon>
        <taxon>Paenibacillaceae</taxon>
        <taxon>Paenibacillus</taxon>
    </lineage>
</organism>
<protein>
    <recommendedName>
        <fullName evidence="3">EF-hand domain-containing protein</fullName>
    </recommendedName>
</protein>
<keyword evidence="2" id="KW-1185">Reference proteome</keyword>